<keyword evidence="3" id="KW-1185">Reference proteome</keyword>
<dbReference type="EMBL" id="GG657971">
    <property type="protein sequence ID" value="EFS20643.1"/>
    <property type="molecule type" value="Genomic_DNA"/>
</dbReference>
<sequence>MRTTGEILKQKREMLGITAEKLGELTKVTQAYVTMTENNATKPSKAYLTNVKKILHITDLEQHEIEEYEEFRRLPEKIQKKLISLDKKMDSRISTLNTRELNQYEATLSQASSFFGDEKVSEEDKKKLLDAMTEMFFIGKAKNKQKYAKNKTNKK</sequence>
<dbReference type="OrthoDB" id="5959816at2"/>
<protein>
    <recommendedName>
        <fullName evidence="1">HTH cro/C1-type domain-containing protein</fullName>
    </recommendedName>
</protein>
<proteinExistence type="predicted"/>
<dbReference type="RefSeq" id="WP_008800722.1">
    <property type="nucleotide sequence ID" value="NZ_GG657971.1"/>
</dbReference>
<dbReference type="SMART" id="SM00530">
    <property type="entry name" value="HTH_XRE"/>
    <property type="match status" value="1"/>
</dbReference>
<dbReference type="InterPro" id="IPR010982">
    <property type="entry name" value="Lambda_DNA-bd_dom_sf"/>
</dbReference>
<dbReference type="InterPro" id="IPR001387">
    <property type="entry name" value="Cro/C1-type_HTH"/>
</dbReference>
<evidence type="ECO:0000313" key="3">
    <source>
        <dbReference type="Proteomes" id="UP000002975"/>
    </source>
</evidence>
<dbReference type="Proteomes" id="UP000002975">
    <property type="component" value="Unassembled WGS sequence"/>
</dbReference>
<dbReference type="PROSITE" id="PS50943">
    <property type="entry name" value="HTH_CROC1"/>
    <property type="match status" value="1"/>
</dbReference>
<reference evidence="2 3" key="1">
    <citation type="submission" date="2009-02" db="EMBL/GenBank/DDBJ databases">
        <title>The Genome Sequence of Fusobacterium sp. 3_1_5R.</title>
        <authorList>
            <consortium name="The Broad Institute Genome Sequencing Platform"/>
            <person name="Ward D."/>
            <person name="Young S.K."/>
            <person name="Kodira C.D."/>
            <person name="Zeng Q."/>
            <person name="Koehrsen M."/>
            <person name="Alvarado L."/>
            <person name="Berlin A."/>
            <person name="Borenstein D."/>
            <person name="Chen Z."/>
            <person name="Engels R."/>
            <person name="Freedman E."/>
            <person name="Gellesch M."/>
            <person name="Goldberg J."/>
            <person name="Griggs A."/>
            <person name="Gujja S."/>
            <person name="Heiman D."/>
            <person name="Hepburn T."/>
            <person name="Howarth C."/>
            <person name="Jen D."/>
            <person name="Larson L."/>
            <person name="Lewis B."/>
            <person name="Mehta T."/>
            <person name="Park D."/>
            <person name="Pearson M."/>
            <person name="Roberts A."/>
            <person name="Saif S."/>
            <person name="Shea T."/>
            <person name="Shenoy N."/>
            <person name="Sisk P."/>
            <person name="Stolte C."/>
            <person name="Sykes S."/>
            <person name="Walk T."/>
            <person name="White J."/>
            <person name="Yandava C."/>
            <person name="Allen-Vercoe E."/>
            <person name="Strauss J."/>
            <person name="Ambrose C."/>
            <person name="Lander E."/>
            <person name="Nusbaum C."/>
            <person name="Galagan J."/>
            <person name="Birren B."/>
        </authorList>
    </citation>
    <scope>NUCLEOTIDE SEQUENCE [LARGE SCALE GENOMIC DNA]</scope>
    <source>
        <strain evidence="2 3">3_1_5R</strain>
    </source>
</reference>
<evidence type="ECO:0000313" key="2">
    <source>
        <dbReference type="EMBL" id="EFS20643.1"/>
    </source>
</evidence>
<gene>
    <name evidence="2" type="ORF">FSBG_00140</name>
</gene>
<dbReference type="BioCyc" id="FSP469605-HMP:GTSP-142-MONOMER"/>
<name>E5BEW2_9FUSO</name>
<dbReference type="Gene3D" id="1.10.260.40">
    <property type="entry name" value="lambda repressor-like DNA-binding domains"/>
    <property type="match status" value="1"/>
</dbReference>
<dbReference type="AlphaFoldDB" id="E5BEW2"/>
<evidence type="ECO:0000259" key="1">
    <source>
        <dbReference type="PROSITE" id="PS50943"/>
    </source>
</evidence>
<accession>E5BEW2</accession>
<organism evidence="2 3">
    <name type="scientific">Fusobacterium gonidiaformans 3-1-5R</name>
    <dbReference type="NCBI Taxonomy" id="469605"/>
    <lineage>
        <taxon>Bacteria</taxon>
        <taxon>Fusobacteriati</taxon>
        <taxon>Fusobacteriota</taxon>
        <taxon>Fusobacteriia</taxon>
        <taxon>Fusobacteriales</taxon>
        <taxon>Fusobacteriaceae</taxon>
        <taxon>Fusobacterium</taxon>
    </lineage>
</organism>
<feature type="domain" description="HTH cro/C1-type" evidence="1">
    <location>
        <begin position="8"/>
        <end position="63"/>
    </location>
</feature>
<dbReference type="CDD" id="cd00093">
    <property type="entry name" value="HTH_XRE"/>
    <property type="match status" value="1"/>
</dbReference>
<dbReference type="SUPFAM" id="SSF47413">
    <property type="entry name" value="lambda repressor-like DNA-binding domains"/>
    <property type="match status" value="1"/>
</dbReference>
<dbReference type="GO" id="GO:0003677">
    <property type="term" value="F:DNA binding"/>
    <property type="evidence" value="ECO:0007669"/>
    <property type="project" value="InterPro"/>
</dbReference>
<dbReference type="HOGENOM" id="CLU_066192_4_0_0"/>
<dbReference type="Pfam" id="PF01381">
    <property type="entry name" value="HTH_3"/>
    <property type="match status" value="1"/>
</dbReference>